<reference evidence="4" key="1">
    <citation type="journal article" date="2019" name="Int. J. Syst. Evol. Microbiol.">
        <title>The Global Catalogue of Microorganisms (GCM) 10K type strain sequencing project: providing services to taxonomists for standard genome sequencing and annotation.</title>
        <authorList>
            <consortium name="The Broad Institute Genomics Platform"/>
            <consortium name="The Broad Institute Genome Sequencing Center for Infectious Disease"/>
            <person name="Wu L."/>
            <person name="Ma J."/>
        </authorList>
    </citation>
    <scope>NUCLEOTIDE SEQUENCE [LARGE SCALE GENOMIC DNA]</scope>
    <source>
        <strain evidence="4">KCTC 42644</strain>
    </source>
</reference>
<sequence length="714" mass="77756">MSSALPIWLRPSRVRSVTRDALLGIPLVLAAAALAWRLSGSTVAMVVAAIGIVALALAALLRAQRYDDQWLVRRLDTLRPDAEDSAGLLLADPATLGPLQRLQRERLEQRLSGEDGAALRPAWRGRVLAAAWAGGVAVVLLALLLPSMATPPELAPAREGIAPPPGVPRLVAQRLSLDPPAYTGLPARSETRLDARAPQGSQVGWRLRFDPQPATAAILFHDGRRLALRRNGDEWTASHRLDRSALYRVVPTGGEGPPLPPLHRLDATPDAPPRLRVIAPERSVTLLADQADWPLLFEATDDYAVAPTASLRVTVTEGEGENISFKERLLTLSGSGEAKRRRFAIRLDPRQLALARGNDIVAQLTIRDLRRPASHVVRGPSVILRWPKEMEMAGDGIEGMMRKTLPAYFRSQRQIIIDAEKLLRERRQLSADTFLERSDKLGVDQRLLRLRYGQFLGEVSEGEPEPPPTNDAPATGEEAKEGHSADDGHDHGGSASSATGGTQAFGNAGDVMGAYGHTHDESEAATLIDPETRAILKKALDEMWQSELHLRQGDPKQALPFAYKALAFIKQVQQSQRIYLARVGPELPPIDETRRMTGKREGIERRPLPPLPPAQVDAAPARAWAALAGLPGREAPPLDALELWLRANEAKLADPLALVAAIDAVRQEPNCTSCRARLRGLLWTAMPRPTAQVPRRDAGDAAGRRYLDALRGGE</sequence>
<feature type="transmembrane region" description="Helical" evidence="2">
    <location>
        <begin position="21"/>
        <end position="38"/>
    </location>
</feature>
<accession>A0ABV7XFJ4</accession>
<dbReference type="Proteomes" id="UP001595615">
    <property type="component" value="Unassembled WGS sequence"/>
</dbReference>
<keyword evidence="2" id="KW-1133">Transmembrane helix</keyword>
<proteinExistence type="predicted"/>
<feature type="transmembrane region" description="Helical" evidence="2">
    <location>
        <begin position="44"/>
        <end position="63"/>
    </location>
</feature>
<keyword evidence="2" id="KW-0812">Transmembrane</keyword>
<gene>
    <name evidence="3" type="ORF">ACFOMD_15940</name>
</gene>
<evidence type="ECO:0000313" key="3">
    <source>
        <dbReference type="EMBL" id="MFC3714062.1"/>
    </source>
</evidence>
<dbReference type="EMBL" id="JBHRXV010000011">
    <property type="protein sequence ID" value="MFC3714062.1"/>
    <property type="molecule type" value="Genomic_DNA"/>
</dbReference>
<feature type="compositionally biased region" description="Low complexity" evidence="1">
    <location>
        <begin position="493"/>
        <end position="502"/>
    </location>
</feature>
<evidence type="ECO:0000313" key="4">
    <source>
        <dbReference type="Proteomes" id="UP001595615"/>
    </source>
</evidence>
<organism evidence="3 4">
    <name type="scientific">Sphingoaurantiacus capsulatus</name>
    <dbReference type="NCBI Taxonomy" id="1771310"/>
    <lineage>
        <taxon>Bacteria</taxon>
        <taxon>Pseudomonadati</taxon>
        <taxon>Pseudomonadota</taxon>
        <taxon>Alphaproteobacteria</taxon>
        <taxon>Sphingomonadales</taxon>
        <taxon>Sphingosinicellaceae</taxon>
        <taxon>Sphingoaurantiacus</taxon>
    </lineage>
</organism>
<feature type="region of interest" description="Disordered" evidence="1">
    <location>
        <begin position="457"/>
        <end position="505"/>
    </location>
</feature>
<dbReference type="RefSeq" id="WP_380863149.1">
    <property type="nucleotide sequence ID" value="NZ_JBHRXV010000011.1"/>
</dbReference>
<protein>
    <submittedName>
        <fullName evidence="3">DUF4175 domain-containing protein</fullName>
    </submittedName>
</protein>
<evidence type="ECO:0000256" key="1">
    <source>
        <dbReference type="SAM" id="MobiDB-lite"/>
    </source>
</evidence>
<comment type="caution">
    <text evidence="3">The sequence shown here is derived from an EMBL/GenBank/DDBJ whole genome shotgun (WGS) entry which is preliminary data.</text>
</comment>
<evidence type="ECO:0000256" key="2">
    <source>
        <dbReference type="SAM" id="Phobius"/>
    </source>
</evidence>
<name>A0ABV7XFJ4_9SPHN</name>
<keyword evidence="4" id="KW-1185">Reference proteome</keyword>
<feature type="compositionally biased region" description="Basic and acidic residues" evidence="1">
    <location>
        <begin position="477"/>
        <end position="492"/>
    </location>
</feature>
<keyword evidence="2" id="KW-0472">Membrane</keyword>
<feature type="transmembrane region" description="Helical" evidence="2">
    <location>
        <begin position="127"/>
        <end position="149"/>
    </location>
</feature>